<feature type="domain" description="HTH araC/xylS-type" evidence="4">
    <location>
        <begin position="227"/>
        <end position="326"/>
    </location>
</feature>
<accession>A0ABS0AMG9</accession>
<organism evidence="5 6">
    <name type="scientific">Alloalcanivorax profundimaris</name>
    <dbReference type="NCBI Taxonomy" id="2735259"/>
    <lineage>
        <taxon>Bacteria</taxon>
        <taxon>Pseudomonadati</taxon>
        <taxon>Pseudomonadota</taxon>
        <taxon>Gammaproteobacteria</taxon>
        <taxon>Oceanospirillales</taxon>
        <taxon>Alcanivoracaceae</taxon>
        <taxon>Alloalcanivorax</taxon>
    </lineage>
</organism>
<keyword evidence="6" id="KW-1185">Reference proteome</keyword>
<dbReference type="EMBL" id="ARXX01000006">
    <property type="protein sequence ID" value="MBF5055324.1"/>
    <property type="molecule type" value="Genomic_DNA"/>
</dbReference>
<protein>
    <submittedName>
        <fullName evidence="5">AraC family transcriptional regulator</fullName>
    </submittedName>
</protein>
<evidence type="ECO:0000256" key="2">
    <source>
        <dbReference type="ARBA" id="ARBA00023125"/>
    </source>
</evidence>
<dbReference type="PRINTS" id="PR00032">
    <property type="entry name" value="HTHARAC"/>
</dbReference>
<dbReference type="SUPFAM" id="SSF46689">
    <property type="entry name" value="Homeodomain-like"/>
    <property type="match status" value="2"/>
</dbReference>
<dbReference type="InterPro" id="IPR020449">
    <property type="entry name" value="Tscrpt_reg_AraC-type_HTH"/>
</dbReference>
<dbReference type="Pfam" id="PF14525">
    <property type="entry name" value="AraC_binding_2"/>
    <property type="match status" value="1"/>
</dbReference>
<dbReference type="PANTHER" id="PTHR46796">
    <property type="entry name" value="HTH-TYPE TRANSCRIPTIONAL ACTIVATOR RHAS-RELATED"/>
    <property type="match status" value="1"/>
</dbReference>
<gene>
    <name evidence="5" type="ORF">Y5W_00618</name>
</gene>
<dbReference type="Gene3D" id="1.10.10.60">
    <property type="entry name" value="Homeodomain-like"/>
    <property type="match status" value="1"/>
</dbReference>
<evidence type="ECO:0000256" key="1">
    <source>
        <dbReference type="ARBA" id="ARBA00023015"/>
    </source>
</evidence>
<dbReference type="InterPro" id="IPR050204">
    <property type="entry name" value="AraC_XylS_family_regulators"/>
</dbReference>
<dbReference type="Pfam" id="PF12833">
    <property type="entry name" value="HTH_18"/>
    <property type="match status" value="1"/>
</dbReference>
<keyword evidence="2" id="KW-0238">DNA-binding</keyword>
<dbReference type="SMART" id="SM00342">
    <property type="entry name" value="HTH_ARAC"/>
    <property type="match status" value="1"/>
</dbReference>
<proteinExistence type="predicted"/>
<evidence type="ECO:0000259" key="4">
    <source>
        <dbReference type="PROSITE" id="PS01124"/>
    </source>
</evidence>
<dbReference type="InterPro" id="IPR035418">
    <property type="entry name" value="AraC-bd_2"/>
</dbReference>
<dbReference type="InterPro" id="IPR009057">
    <property type="entry name" value="Homeodomain-like_sf"/>
</dbReference>
<dbReference type="Proteomes" id="UP000662703">
    <property type="component" value="Unassembled WGS sequence"/>
</dbReference>
<dbReference type="PANTHER" id="PTHR46796:SF6">
    <property type="entry name" value="ARAC SUBFAMILY"/>
    <property type="match status" value="1"/>
</dbReference>
<comment type="caution">
    <text evidence="5">The sequence shown here is derived from an EMBL/GenBank/DDBJ whole genome shotgun (WGS) entry which is preliminary data.</text>
</comment>
<evidence type="ECO:0000313" key="6">
    <source>
        <dbReference type="Proteomes" id="UP000662703"/>
    </source>
</evidence>
<sequence length="351" mass="38704">MTSSGQADRQEAGLPHDLFRAERFPEADRFPVWRQSVRPLFDSVPAAGGDFHAWVESYDLREVFMARCGFTPLAFQRHPGRDEAEGGDHWLVQLYQRGGYLGHNGDRPVRVGAGDIGLLDLGRSLETRAPTSQVLSVVIPREVFAALAPGVRPRHGRVLPAGRPVTTILAHHLASVWRSLPSLTVADLDGVNRLLVGAVAGAFAGPDAPGARSSEAGGLALERAGLDAMLAYIRAHLDEDLSPARLCRRFGCSRSRLYRLFQPLGGIAAYVREQRLERCFRDLRRAPITGDRVVDVALRWGFDSQSHFCRLFRRAFAMTPSDAIEQARAGEGDPLPRALASPAFHHWLRQL</sequence>
<dbReference type="InterPro" id="IPR018060">
    <property type="entry name" value="HTH_AraC"/>
</dbReference>
<reference evidence="5 6" key="1">
    <citation type="submission" date="2012-09" db="EMBL/GenBank/DDBJ databases">
        <title>Genome Sequence of alkane-degrading Bacterium Alcanivorax sp. 521-1.</title>
        <authorList>
            <person name="Lai Q."/>
            <person name="Shao Z."/>
        </authorList>
    </citation>
    <scope>NUCLEOTIDE SEQUENCE [LARGE SCALE GENOMIC DNA]</scope>
    <source>
        <strain evidence="5 6">521-1</strain>
    </source>
</reference>
<evidence type="ECO:0000256" key="3">
    <source>
        <dbReference type="ARBA" id="ARBA00023163"/>
    </source>
</evidence>
<keyword evidence="3" id="KW-0804">Transcription</keyword>
<dbReference type="RefSeq" id="WP_194864145.1">
    <property type="nucleotide sequence ID" value="NZ_ARXX01000006.1"/>
</dbReference>
<name>A0ABS0AMG9_9GAMM</name>
<keyword evidence="1" id="KW-0805">Transcription regulation</keyword>
<evidence type="ECO:0000313" key="5">
    <source>
        <dbReference type="EMBL" id="MBF5055324.1"/>
    </source>
</evidence>
<dbReference type="PROSITE" id="PS01124">
    <property type="entry name" value="HTH_ARAC_FAMILY_2"/>
    <property type="match status" value="1"/>
</dbReference>